<feature type="signal peptide" evidence="1">
    <location>
        <begin position="1"/>
        <end position="21"/>
    </location>
</feature>
<feature type="domain" description="Ysc84 actin-binding" evidence="2">
    <location>
        <begin position="91"/>
        <end position="175"/>
    </location>
</feature>
<evidence type="ECO:0000259" key="2">
    <source>
        <dbReference type="Pfam" id="PF04366"/>
    </source>
</evidence>
<dbReference type="Proteomes" id="UP000199227">
    <property type="component" value="Unassembled WGS sequence"/>
</dbReference>
<proteinExistence type="predicted"/>
<dbReference type="STRING" id="223786.SAMN05216234_1205"/>
<name>A0A1I5QFS1_9BACT</name>
<dbReference type="AlphaFoldDB" id="A0A1I5QFS1"/>
<evidence type="ECO:0000313" key="4">
    <source>
        <dbReference type="Proteomes" id="UP000199227"/>
    </source>
</evidence>
<feature type="chain" id="PRO_5011590114" evidence="1">
    <location>
        <begin position="22"/>
        <end position="178"/>
    </location>
</feature>
<dbReference type="Pfam" id="PF04366">
    <property type="entry name" value="Ysc84"/>
    <property type="match status" value="1"/>
</dbReference>
<accession>A0A1I5QFS1</accession>
<dbReference type="RefSeq" id="WP_092912589.1">
    <property type="nucleotide sequence ID" value="NZ_CP136592.1"/>
</dbReference>
<sequence length="178" mass="19961">MKRTVWLVTFLLTFFIQTAYAESKEVLNIKIYETIKMFDKEVKGGTEFLNRAKGYLVFPSVYKAGFGIGGEYGEGGLIVNNKIIDYYRTVTASIGFQIGAQKKSIIIVFLTQRALDEFRNSDGWKVGVDGSVAIVKWGVGEEINSIEFNKPIIGFIFGNKGLMYNLTLEGSKITKIKK</sequence>
<dbReference type="EMBL" id="FOXB01000020">
    <property type="protein sequence ID" value="SFP45115.1"/>
    <property type="molecule type" value="Genomic_DNA"/>
</dbReference>
<organism evidence="3 4">
    <name type="scientific">Hydrogenimonas thermophila</name>
    <dbReference type="NCBI Taxonomy" id="223786"/>
    <lineage>
        <taxon>Bacteria</taxon>
        <taxon>Pseudomonadati</taxon>
        <taxon>Campylobacterota</taxon>
        <taxon>Epsilonproteobacteria</taxon>
        <taxon>Campylobacterales</taxon>
        <taxon>Hydrogenimonadaceae</taxon>
        <taxon>Hydrogenimonas</taxon>
    </lineage>
</organism>
<evidence type="ECO:0000313" key="3">
    <source>
        <dbReference type="EMBL" id="SFP45115.1"/>
    </source>
</evidence>
<keyword evidence="4" id="KW-1185">Reference proteome</keyword>
<evidence type="ECO:0000256" key="1">
    <source>
        <dbReference type="SAM" id="SignalP"/>
    </source>
</evidence>
<protein>
    <submittedName>
        <fullName evidence="3">Las17-binding protein actin regulator</fullName>
    </submittedName>
</protein>
<keyword evidence="1" id="KW-0732">Signal</keyword>
<reference evidence="3 4" key="1">
    <citation type="submission" date="2016-10" db="EMBL/GenBank/DDBJ databases">
        <authorList>
            <person name="de Groot N.N."/>
        </authorList>
    </citation>
    <scope>NUCLEOTIDE SEQUENCE [LARGE SCALE GENOMIC DNA]</scope>
    <source>
        <strain evidence="3 4">EP1-55-1</strain>
    </source>
</reference>
<dbReference type="InterPro" id="IPR007461">
    <property type="entry name" value="Ysc84_actin-binding"/>
</dbReference>
<dbReference type="OrthoDB" id="198978at2"/>
<gene>
    <name evidence="3" type="ORF">SAMN05216234_1205</name>
</gene>